<evidence type="ECO:0000313" key="1">
    <source>
        <dbReference type="EMBL" id="JAA91438.1"/>
    </source>
</evidence>
<proteinExistence type="predicted"/>
<reference evidence="1" key="2">
    <citation type="submission" date="2013-05" db="EMBL/GenBank/DDBJ databases">
        <authorList>
            <person name="Carter J.-M."/>
            <person name="Baker S.C."/>
            <person name="Pink R."/>
            <person name="Carter D.R.F."/>
            <person name="Collins A."/>
            <person name="Tomlin J."/>
            <person name="Gibbs M."/>
            <person name="Breuker C.J."/>
        </authorList>
    </citation>
    <scope>NUCLEOTIDE SEQUENCE</scope>
    <source>
        <tissue evidence="1">Ovary</tissue>
    </source>
</reference>
<dbReference type="AlphaFoldDB" id="S4PN15"/>
<protein>
    <submittedName>
        <fullName evidence="1">Uncharacterized protein</fullName>
    </submittedName>
</protein>
<dbReference type="EMBL" id="GAIX01001122">
    <property type="protein sequence ID" value="JAA91438.1"/>
    <property type="molecule type" value="Transcribed_RNA"/>
</dbReference>
<accession>S4PN15</accession>
<sequence length="76" mass="9018">MSTNKLKNFDTQTYDTVKDDARELIDFALLIMETFEKTKTDCPDIILKYVKIDWDYYKGHNFFGINEDEITEAKLL</sequence>
<reference evidence="1" key="1">
    <citation type="journal article" date="2013" name="BMC Genomics">
        <title>Unscrambling butterfly oogenesis.</title>
        <authorList>
            <person name="Carter J.M."/>
            <person name="Baker S.C."/>
            <person name="Pink R."/>
            <person name="Carter D.R."/>
            <person name="Collins A."/>
            <person name="Tomlin J."/>
            <person name="Gibbs M."/>
            <person name="Breuker C.J."/>
        </authorList>
    </citation>
    <scope>NUCLEOTIDE SEQUENCE</scope>
    <source>
        <tissue evidence="1">Ovary</tissue>
    </source>
</reference>
<name>S4PN15_9NEOP</name>
<organism evidence="1">
    <name type="scientific">Pararge aegeria</name>
    <name type="common">speckled wood butterfly</name>
    <dbReference type="NCBI Taxonomy" id="116150"/>
    <lineage>
        <taxon>Eukaryota</taxon>
        <taxon>Metazoa</taxon>
        <taxon>Ecdysozoa</taxon>
        <taxon>Arthropoda</taxon>
        <taxon>Hexapoda</taxon>
        <taxon>Insecta</taxon>
        <taxon>Pterygota</taxon>
        <taxon>Neoptera</taxon>
        <taxon>Endopterygota</taxon>
        <taxon>Lepidoptera</taxon>
        <taxon>Glossata</taxon>
        <taxon>Ditrysia</taxon>
        <taxon>Papilionoidea</taxon>
        <taxon>Nymphalidae</taxon>
        <taxon>Satyrinae</taxon>
        <taxon>Satyrini</taxon>
        <taxon>Parargina</taxon>
        <taxon>Pararge</taxon>
    </lineage>
</organism>
<feature type="non-terminal residue" evidence="1">
    <location>
        <position position="76"/>
    </location>
</feature>